<evidence type="ECO:0000313" key="3">
    <source>
        <dbReference type="Proteomes" id="UP000295604"/>
    </source>
</evidence>
<reference evidence="2 3" key="1">
    <citation type="submission" date="2018-11" db="EMBL/GenBank/DDBJ databases">
        <title>Genome sequence and assembly of Colletotrichum sidae.</title>
        <authorList>
            <person name="Gan P."/>
            <person name="Shirasu K."/>
        </authorList>
    </citation>
    <scope>NUCLEOTIDE SEQUENCE [LARGE SCALE GENOMIC DNA]</scope>
    <source>
        <strain evidence="2 3">CBS 518.97</strain>
    </source>
</reference>
<dbReference type="PANTHER" id="PTHR33112:SF1">
    <property type="entry name" value="HETEROKARYON INCOMPATIBILITY DOMAIN-CONTAINING PROTEIN"/>
    <property type="match status" value="1"/>
</dbReference>
<gene>
    <name evidence="2" type="ORF">C8034_v003502</name>
</gene>
<protein>
    <recommendedName>
        <fullName evidence="1">Heterokaryon incompatibility domain-containing protein</fullName>
    </recommendedName>
</protein>
<organism evidence="2 3">
    <name type="scientific">Colletotrichum sidae</name>
    <dbReference type="NCBI Taxonomy" id="1347389"/>
    <lineage>
        <taxon>Eukaryota</taxon>
        <taxon>Fungi</taxon>
        <taxon>Dikarya</taxon>
        <taxon>Ascomycota</taxon>
        <taxon>Pezizomycotina</taxon>
        <taxon>Sordariomycetes</taxon>
        <taxon>Hypocreomycetidae</taxon>
        <taxon>Glomerellales</taxon>
        <taxon>Glomerellaceae</taxon>
        <taxon>Colletotrichum</taxon>
        <taxon>Colletotrichum orbiculare species complex</taxon>
    </lineage>
</organism>
<dbReference type="Proteomes" id="UP000295604">
    <property type="component" value="Unassembled WGS sequence"/>
</dbReference>
<dbReference type="PANTHER" id="PTHR33112">
    <property type="entry name" value="DOMAIN PROTEIN, PUTATIVE-RELATED"/>
    <property type="match status" value="1"/>
</dbReference>
<accession>A0A4R8T9P6</accession>
<evidence type="ECO:0000313" key="2">
    <source>
        <dbReference type="EMBL" id="TEA14095.1"/>
    </source>
</evidence>
<evidence type="ECO:0000259" key="1">
    <source>
        <dbReference type="Pfam" id="PF06985"/>
    </source>
</evidence>
<dbReference type="AlphaFoldDB" id="A0A4R8T9P6"/>
<name>A0A4R8T9P6_9PEZI</name>
<dbReference type="Pfam" id="PF06985">
    <property type="entry name" value="HET"/>
    <property type="match status" value="1"/>
</dbReference>
<sequence>MPAPAKAEYTALSYVWGDATSQNVSTTAESSQGRPLSSMAELPRVIEDAIALTMAMGLRYLWVDRYCIDQQSSAKHEQIRQMDSIYESAQLTIVAAAGTDPDYGLPGISRRRSIQQTAKMGRCTIISTMRHPSLEISFTKWSPRAWKCQEAVVSRRRLVFTDSQVYFECKTMSCHESLSGWRGLSSFISGERLLGL</sequence>
<feature type="domain" description="Heterokaryon incompatibility" evidence="1">
    <location>
        <begin position="9"/>
        <end position="150"/>
    </location>
</feature>
<dbReference type="EMBL" id="QAPF01000176">
    <property type="protein sequence ID" value="TEA14095.1"/>
    <property type="molecule type" value="Genomic_DNA"/>
</dbReference>
<keyword evidence="3" id="KW-1185">Reference proteome</keyword>
<comment type="caution">
    <text evidence="2">The sequence shown here is derived from an EMBL/GenBank/DDBJ whole genome shotgun (WGS) entry which is preliminary data.</text>
</comment>
<proteinExistence type="predicted"/>
<dbReference type="InterPro" id="IPR010730">
    <property type="entry name" value="HET"/>
</dbReference>